<evidence type="ECO:0000313" key="1">
    <source>
        <dbReference type="EMBL" id="GBN67303.1"/>
    </source>
</evidence>
<gene>
    <name evidence="2" type="ORF">AVEN_226369_1</name>
    <name evidence="1" type="ORF">AVEN_3531_1</name>
</gene>
<accession>A0A4Y2QVW5</accession>
<proteinExistence type="predicted"/>
<feature type="non-terminal residue" evidence="2">
    <location>
        <position position="1"/>
    </location>
</feature>
<dbReference type="AlphaFoldDB" id="A0A4Y2QVW5"/>
<evidence type="ECO:0000313" key="3">
    <source>
        <dbReference type="Proteomes" id="UP000499080"/>
    </source>
</evidence>
<organism evidence="2 3">
    <name type="scientific">Araneus ventricosus</name>
    <name type="common">Orbweaver spider</name>
    <name type="synonym">Epeira ventricosa</name>
    <dbReference type="NCBI Taxonomy" id="182803"/>
    <lineage>
        <taxon>Eukaryota</taxon>
        <taxon>Metazoa</taxon>
        <taxon>Ecdysozoa</taxon>
        <taxon>Arthropoda</taxon>
        <taxon>Chelicerata</taxon>
        <taxon>Arachnida</taxon>
        <taxon>Araneae</taxon>
        <taxon>Araneomorphae</taxon>
        <taxon>Entelegynae</taxon>
        <taxon>Araneoidea</taxon>
        <taxon>Araneidae</taxon>
        <taxon>Araneus</taxon>
    </lineage>
</organism>
<reference evidence="2 3" key="1">
    <citation type="journal article" date="2019" name="Sci. Rep.">
        <title>Orb-weaving spider Araneus ventricosus genome elucidates the spidroin gene catalogue.</title>
        <authorList>
            <person name="Kono N."/>
            <person name="Nakamura H."/>
            <person name="Ohtoshi R."/>
            <person name="Moran D.A.P."/>
            <person name="Shinohara A."/>
            <person name="Yoshida Y."/>
            <person name="Fujiwara M."/>
            <person name="Mori M."/>
            <person name="Tomita M."/>
            <person name="Arakawa K."/>
        </authorList>
    </citation>
    <scope>NUCLEOTIDE SEQUENCE [LARGE SCALE GENOMIC DNA]</scope>
</reference>
<keyword evidence="3" id="KW-1185">Reference proteome</keyword>
<name>A0A4Y2QVW5_ARAVE</name>
<dbReference type="EMBL" id="BGPR01014929">
    <property type="protein sequence ID" value="GBN67303.1"/>
    <property type="molecule type" value="Genomic_DNA"/>
</dbReference>
<dbReference type="Proteomes" id="UP000499080">
    <property type="component" value="Unassembled WGS sequence"/>
</dbReference>
<comment type="caution">
    <text evidence="2">The sequence shown here is derived from an EMBL/GenBank/DDBJ whole genome shotgun (WGS) entry which is preliminary data.</text>
</comment>
<sequence length="48" mass="4323">LANGLVGGHGIAAPLAIGNGLLGAPLGLGVGKLGLASPLGLGLGKAIL</sequence>
<dbReference type="EMBL" id="BGPR01014978">
    <property type="protein sequence ID" value="GBN67503.1"/>
    <property type="molecule type" value="Genomic_DNA"/>
</dbReference>
<evidence type="ECO:0000313" key="2">
    <source>
        <dbReference type="EMBL" id="GBN67503.1"/>
    </source>
</evidence>
<protein>
    <submittedName>
        <fullName evidence="2">Uncharacterized protein</fullName>
    </submittedName>
</protein>